<evidence type="ECO:0000256" key="1">
    <source>
        <dbReference type="ARBA" id="ARBA00022801"/>
    </source>
</evidence>
<evidence type="ECO:0000313" key="3">
    <source>
        <dbReference type="EMBL" id="TYL97880.1"/>
    </source>
</evidence>
<keyword evidence="1 3" id="KW-0378">Hydrolase</keyword>
<evidence type="ECO:0000259" key="2">
    <source>
        <dbReference type="Pfam" id="PF00857"/>
    </source>
</evidence>
<name>A0A5D3KKQ8_9BRAD</name>
<proteinExistence type="predicted"/>
<dbReference type="Gene3D" id="3.40.50.850">
    <property type="entry name" value="Isochorismatase-like"/>
    <property type="match status" value="1"/>
</dbReference>
<dbReference type="RefSeq" id="WP_148771702.1">
    <property type="nucleotide sequence ID" value="NZ_VSSS01000014.1"/>
</dbReference>
<gene>
    <name evidence="3" type="ORF">FXB40_08245</name>
</gene>
<feature type="domain" description="Isochorismatase-like" evidence="2">
    <location>
        <begin position="58"/>
        <end position="255"/>
    </location>
</feature>
<comment type="caution">
    <text evidence="3">The sequence shown here is derived from an EMBL/GenBank/DDBJ whole genome shotgun (WGS) entry which is preliminary data.</text>
</comment>
<dbReference type="Proteomes" id="UP000324758">
    <property type="component" value="Unassembled WGS sequence"/>
</dbReference>
<dbReference type="EMBL" id="VSSS01000014">
    <property type="protein sequence ID" value="TYL97880.1"/>
    <property type="molecule type" value="Genomic_DNA"/>
</dbReference>
<keyword evidence="4" id="KW-1185">Reference proteome</keyword>
<dbReference type="AlphaFoldDB" id="A0A5D3KKQ8"/>
<reference evidence="3 4" key="1">
    <citation type="submission" date="2019-08" db="EMBL/GenBank/DDBJ databases">
        <title>Bradyrhizobium hipponensis sp. nov., a rhizobium isolated from a Lupinus angustifolius root nodule in Tunisia.</title>
        <authorList>
            <person name="Off K."/>
            <person name="Rejili M."/>
            <person name="Mars M."/>
            <person name="Brachmann A."/>
            <person name="Marin M."/>
        </authorList>
    </citation>
    <scope>NUCLEOTIDE SEQUENCE [LARGE SCALE GENOMIC DNA]</scope>
    <source>
        <strain evidence="3 4">CTAW71</strain>
    </source>
</reference>
<dbReference type="InterPro" id="IPR036380">
    <property type="entry name" value="Isochorismatase-like_sf"/>
</dbReference>
<dbReference type="PANTHER" id="PTHR43540:SF9">
    <property type="entry name" value="FAMILY HYDROLASE, PUTATIVE (AFU_ORTHOLOGUE AFUA_2G08700)-RELATED"/>
    <property type="match status" value="1"/>
</dbReference>
<dbReference type="OrthoDB" id="9807387at2"/>
<dbReference type="InterPro" id="IPR050272">
    <property type="entry name" value="Isochorismatase-like_hydrls"/>
</dbReference>
<organism evidence="3 4">
    <name type="scientific">Bradyrhizobium rifense</name>
    <dbReference type="NCBI Taxonomy" id="515499"/>
    <lineage>
        <taxon>Bacteria</taxon>
        <taxon>Pseudomonadati</taxon>
        <taxon>Pseudomonadota</taxon>
        <taxon>Alphaproteobacteria</taxon>
        <taxon>Hyphomicrobiales</taxon>
        <taxon>Nitrobacteraceae</taxon>
        <taxon>Bradyrhizobium</taxon>
    </lineage>
</organism>
<dbReference type="SUPFAM" id="SSF52499">
    <property type="entry name" value="Isochorismatase-like hydrolases"/>
    <property type="match status" value="1"/>
</dbReference>
<sequence>MTDIRLQPVDDLTPLGASPRNRWSVSATQANLVRPPVVPQPVTIDAGAKLVTFDLARTAIIVIDMQNDFCHPDGWLGHIGVDVTPARAPIAPLQRLLPVLRDLDVPVIWLNWGNRPDRLNLSPALLHVYKPSGAGVGLGDRLPGSGARVLERGSWSASIVEELTVESSDIHVAKYRMSGFQDTELDSILRNLNVTTLLFAGVNADQCVLCTLQDANFHGYDCMLLRDCAATTSPDYCMAATVYNVNQCFGFVLESTVLAAALAGRGPRLPRSSTP</sequence>
<dbReference type="InterPro" id="IPR000868">
    <property type="entry name" value="Isochorismatase-like_dom"/>
</dbReference>
<protein>
    <submittedName>
        <fullName evidence="3">Cysteine hydrolase</fullName>
    </submittedName>
</protein>
<dbReference type="CDD" id="cd00431">
    <property type="entry name" value="cysteine_hydrolases"/>
    <property type="match status" value="1"/>
</dbReference>
<dbReference type="Pfam" id="PF00857">
    <property type="entry name" value="Isochorismatase"/>
    <property type="match status" value="1"/>
</dbReference>
<evidence type="ECO:0000313" key="4">
    <source>
        <dbReference type="Proteomes" id="UP000324758"/>
    </source>
</evidence>
<dbReference type="PANTHER" id="PTHR43540">
    <property type="entry name" value="PEROXYUREIDOACRYLATE/UREIDOACRYLATE AMIDOHYDROLASE-RELATED"/>
    <property type="match status" value="1"/>
</dbReference>
<dbReference type="GO" id="GO:0016787">
    <property type="term" value="F:hydrolase activity"/>
    <property type="evidence" value="ECO:0007669"/>
    <property type="project" value="UniProtKB-KW"/>
</dbReference>
<accession>A0A5D3KKQ8</accession>